<evidence type="ECO:0000256" key="3">
    <source>
        <dbReference type="PROSITE-ProRule" id="PRU00703"/>
    </source>
</evidence>
<sequence>WTEQVPMILGEGSTTVFQALCDLPPGYHQDPYGINNLVLVKEPEIISLPLLIDAFQPSMDVDVGIEIYICIVKSHTSYYFLYHANQASSSGGFSNGPMLPLSANEIEVSRHRLSMHLSFHKTYDLIPNSSEVTVFDVNVAVEEAFHVMHEQGLAVVPLLDEQSRQISGMLTASDFILLLVELHRSCTMLTNELLEMSTISAWKEGKHREAVGTKLLLRRRPLIQAGPDESLQDVALRILQNKISTVPVLHFTQDGSYPQLLHLACLAGILRHICRHFRHRLEYLPLLQQPVGSLPLGTWKREVGNASGSRLLTLSPSDLLSSALKLLMEAQISSIPIVDDKGALLNVFSRSDITSLAKGKVYTRIQLEQTIISQALELVDGAAHNRYQTCKRSDSLYRVMELLSYPLGRRIIVTAADSLHVEGIITLRDVFSFLLS</sequence>
<dbReference type="Pfam" id="PF00571">
    <property type="entry name" value="CBS"/>
    <property type="match status" value="2"/>
</dbReference>
<dbReference type="AlphaFoldDB" id="A0AA88U7V3"/>
<dbReference type="Gene3D" id="3.10.580.10">
    <property type="entry name" value="CBS-domain"/>
    <property type="match status" value="2"/>
</dbReference>
<evidence type="ECO:0000256" key="2">
    <source>
        <dbReference type="ARBA" id="ARBA00023122"/>
    </source>
</evidence>
<reference evidence="5" key="1">
    <citation type="submission" date="2022-12" db="EMBL/GenBank/DDBJ databases">
        <title>Draft genome assemblies for two species of Escallonia (Escalloniales).</title>
        <authorList>
            <person name="Chanderbali A."/>
            <person name="Dervinis C."/>
            <person name="Anghel I."/>
            <person name="Soltis D."/>
            <person name="Soltis P."/>
            <person name="Zapata F."/>
        </authorList>
    </citation>
    <scope>NUCLEOTIDE SEQUENCE</scope>
    <source>
        <strain evidence="5">UCBG92.1500</strain>
        <tissue evidence="5">Leaf</tissue>
    </source>
</reference>
<comment type="caution">
    <text evidence="5">The sequence shown here is derived from an EMBL/GenBank/DDBJ whole genome shotgun (WGS) entry which is preliminary data.</text>
</comment>
<feature type="domain" description="CBS" evidence="4">
    <location>
        <begin position="125"/>
        <end position="185"/>
    </location>
</feature>
<dbReference type="SUPFAM" id="SSF54631">
    <property type="entry name" value="CBS-domain pair"/>
    <property type="match status" value="2"/>
</dbReference>
<dbReference type="Proteomes" id="UP001187471">
    <property type="component" value="Unassembled WGS sequence"/>
</dbReference>
<organism evidence="5 6">
    <name type="scientific">Escallonia rubra</name>
    <dbReference type="NCBI Taxonomy" id="112253"/>
    <lineage>
        <taxon>Eukaryota</taxon>
        <taxon>Viridiplantae</taxon>
        <taxon>Streptophyta</taxon>
        <taxon>Embryophyta</taxon>
        <taxon>Tracheophyta</taxon>
        <taxon>Spermatophyta</taxon>
        <taxon>Magnoliopsida</taxon>
        <taxon>eudicotyledons</taxon>
        <taxon>Gunneridae</taxon>
        <taxon>Pentapetalae</taxon>
        <taxon>asterids</taxon>
        <taxon>campanulids</taxon>
        <taxon>Escalloniales</taxon>
        <taxon>Escalloniaceae</taxon>
        <taxon>Escallonia</taxon>
    </lineage>
</organism>
<evidence type="ECO:0000313" key="5">
    <source>
        <dbReference type="EMBL" id="KAK2974145.1"/>
    </source>
</evidence>
<dbReference type="EMBL" id="JAVXUO010002328">
    <property type="protein sequence ID" value="KAK2974145.1"/>
    <property type="molecule type" value="Genomic_DNA"/>
</dbReference>
<evidence type="ECO:0000256" key="1">
    <source>
        <dbReference type="ARBA" id="ARBA00022737"/>
    </source>
</evidence>
<protein>
    <recommendedName>
        <fullName evidence="4">CBS domain-containing protein</fullName>
    </recommendedName>
</protein>
<dbReference type="PANTHER" id="PTHR13780:SF131">
    <property type="entry name" value="SUCROSE NONFERMENTING 4-LIKE PROTEIN ISOFORM X1"/>
    <property type="match status" value="1"/>
</dbReference>
<feature type="non-terminal residue" evidence="5">
    <location>
        <position position="1"/>
    </location>
</feature>
<name>A0AA88U7V3_9ASTE</name>
<dbReference type="InterPro" id="IPR050511">
    <property type="entry name" value="AMPK_gamma/SDS23_families"/>
</dbReference>
<accession>A0AA88U7V3</accession>
<dbReference type="SMART" id="SM00116">
    <property type="entry name" value="CBS"/>
    <property type="match status" value="3"/>
</dbReference>
<keyword evidence="2 3" id="KW-0129">CBS domain</keyword>
<dbReference type="PROSITE" id="PS51371">
    <property type="entry name" value="CBS"/>
    <property type="match status" value="2"/>
</dbReference>
<dbReference type="InterPro" id="IPR046342">
    <property type="entry name" value="CBS_dom_sf"/>
</dbReference>
<proteinExistence type="predicted"/>
<keyword evidence="6" id="KW-1185">Reference proteome</keyword>
<dbReference type="PANTHER" id="PTHR13780">
    <property type="entry name" value="AMP-ACTIVATED PROTEIN KINASE, GAMMA REGULATORY SUBUNIT"/>
    <property type="match status" value="1"/>
</dbReference>
<evidence type="ECO:0000313" key="6">
    <source>
        <dbReference type="Proteomes" id="UP001187471"/>
    </source>
</evidence>
<feature type="domain" description="CBS" evidence="4">
    <location>
        <begin position="306"/>
        <end position="363"/>
    </location>
</feature>
<dbReference type="InterPro" id="IPR000644">
    <property type="entry name" value="CBS_dom"/>
</dbReference>
<gene>
    <name evidence="5" type="ORF">RJ640_021436</name>
</gene>
<keyword evidence="1" id="KW-0677">Repeat</keyword>
<evidence type="ECO:0000259" key="4">
    <source>
        <dbReference type="PROSITE" id="PS51371"/>
    </source>
</evidence>